<accession>A0A3N0B171</accession>
<reference evidence="2" key="1">
    <citation type="submission" date="2018-05" db="EMBL/GenBank/DDBJ databases">
        <title>Genome Sequencing of selected type strains of the family Eggerthellaceae.</title>
        <authorList>
            <person name="Danylec N."/>
            <person name="Stoll D.A."/>
            <person name="Doetsch A."/>
            <person name="Huch M."/>
        </authorList>
    </citation>
    <scope>NUCLEOTIDE SEQUENCE [LARGE SCALE GENOMIC DNA]</scope>
    <source>
        <strain evidence="2">DSM 24851</strain>
    </source>
</reference>
<dbReference type="EMBL" id="QIBX01000004">
    <property type="protein sequence ID" value="RNL40855.1"/>
    <property type="molecule type" value="Genomic_DNA"/>
</dbReference>
<comment type="caution">
    <text evidence="1">The sequence shown here is derived from an EMBL/GenBank/DDBJ whole genome shotgun (WGS) entry which is preliminary data.</text>
</comment>
<name>A0A3N0B171_9ACTN</name>
<sequence length="68" mass="7989">MFPTMARVYNPSYAATKPPMPCRRAIVPKTHCCLYYTADEKERTLYFLRLGDTRENPLAPWNSFDEDK</sequence>
<gene>
    <name evidence="1" type="ORF">DMP06_04090</name>
</gene>
<dbReference type="Proteomes" id="UP000269591">
    <property type="component" value="Unassembled WGS sequence"/>
</dbReference>
<evidence type="ECO:0000313" key="1">
    <source>
        <dbReference type="EMBL" id="RNL40855.1"/>
    </source>
</evidence>
<protein>
    <submittedName>
        <fullName evidence="1">Uncharacterized protein</fullName>
    </submittedName>
</protein>
<evidence type="ECO:0000313" key="2">
    <source>
        <dbReference type="Proteomes" id="UP000269591"/>
    </source>
</evidence>
<keyword evidence="2" id="KW-1185">Reference proteome</keyword>
<proteinExistence type="predicted"/>
<dbReference type="AlphaFoldDB" id="A0A3N0B171"/>
<organism evidence="1 2">
    <name type="scientific">Slackia equolifaciens</name>
    <dbReference type="NCBI Taxonomy" id="498718"/>
    <lineage>
        <taxon>Bacteria</taxon>
        <taxon>Bacillati</taxon>
        <taxon>Actinomycetota</taxon>
        <taxon>Coriobacteriia</taxon>
        <taxon>Eggerthellales</taxon>
        <taxon>Eggerthellaceae</taxon>
        <taxon>Slackia</taxon>
    </lineage>
</organism>